<feature type="domain" description="HTH araC/xylS-type" evidence="4">
    <location>
        <begin position="179"/>
        <end position="277"/>
    </location>
</feature>
<dbReference type="RefSeq" id="WP_308732037.1">
    <property type="nucleotide sequence ID" value="NZ_JAJEQN010000027.1"/>
</dbReference>
<dbReference type="PANTHER" id="PTHR43280:SF10">
    <property type="entry name" value="REGULATORY PROTEIN POCR"/>
    <property type="match status" value="1"/>
</dbReference>
<proteinExistence type="predicted"/>
<keyword evidence="2" id="KW-0238">DNA-binding</keyword>
<name>A0AAE3E5D0_9FIRM</name>
<evidence type="ECO:0000313" key="5">
    <source>
        <dbReference type="EMBL" id="MCC2222135.1"/>
    </source>
</evidence>
<evidence type="ECO:0000256" key="3">
    <source>
        <dbReference type="ARBA" id="ARBA00023163"/>
    </source>
</evidence>
<dbReference type="InterPro" id="IPR018060">
    <property type="entry name" value="HTH_AraC"/>
</dbReference>
<dbReference type="PRINTS" id="PR00032">
    <property type="entry name" value="HTHARAC"/>
</dbReference>
<keyword evidence="3" id="KW-0804">Transcription</keyword>
<organism evidence="5 6">
    <name type="scientific">Anthropogastromicrobium aceti</name>
    <dbReference type="NCBI Taxonomy" id="2981768"/>
    <lineage>
        <taxon>Bacteria</taxon>
        <taxon>Bacillati</taxon>
        <taxon>Bacillota</taxon>
        <taxon>Clostridia</taxon>
        <taxon>Lachnospirales</taxon>
        <taxon>Lachnospiraceae</taxon>
        <taxon>Anthropogastromicrobium</taxon>
    </lineage>
</organism>
<evidence type="ECO:0000313" key="6">
    <source>
        <dbReference type="Proteomes" id="UP001198200"/>
    </source>
</evidence>
<dbReference type="Pfam" id="PF12833">
    <property type="entry name" value="HTH_18"/>
    <property type="match status" value="1"/>
</dbReference>
<dbReference type="InterPro" id="IPR020449">
    <property type="entry name" value="Tscrpt_reg_AraC-type_HTH"/>
</dbReference>
<dbReference type="Proteomes" id="UP001198200">
    <property type="component" value="Unassembled WGS sequence"/>
</dbReference>
<dbReference type="PANTHER" id="PTHR43280">
    <property type="entry name" value="ARAC-FAMILY TRANSCRIPTIONAL REGULATOR"/>
    <property type="match status" value="1"/>
</dbReference>
<dbReference type="SUPFAM" id="SSF46689">
    <property type="entry name" value="Homeodomain-like"/>
    <property type="match status" value="2"/>
</dbReference>
<comment type="caution">
    <text evidence="5">The sequence shown here is derived from an EMBL/GenBank/DDBJ whole genome shotgun (WGS) entry which is preliminary data.</text>
</comment>
<dbReference type="AlphaFoldDB" id="A0AAE3E5D0"/>
<dbReference type="PROSITE" id="PS01124">
    <property type="entry name" value="HTH_ARAC_FAMILY_2"/>
    <property type="match status" value="1"/>
</dbReference>
<keyword evidence="1" id="KW-0805">Transcription regulation</keyword>
<dbReference type="SMART" id="SM00342">
    <property type="entry name" value="HTH_ARAC"/>
    <property type="match status" value="1"/>
</dbReference>
<dbReference type="Gene3D" id="1.10.10.60">
    <property type="entry name" value="Homeodomain-like"/>
    <property type="match status" value="2"/>
</dbReference>
<keyword evidence="6" id="KW-1185">Reference proteome</keyword>
<dbReference type="InterPro" id="IPR009057">
    <property type="entry name" value="Homeodomain-like_sf"/>
</dbReference>
<evidence type="ECO:0000259" key="4">
    <source>
        <dbReference type="PROSITE" id="PS01124"/>
    </source>
</evidence>
<dbReference type="GO" id="GO:0003700">
    <property type="term" value="F:DNA-binding transcription factor activity"/>
    <property type="evidence" value="ECO:0007669"/>
    <property type="project" value="InterPro"/>
</dbReference>
<accession>A0AAE3E5D0</accession>
<protein>
    <submittedName>
        <fullName evidence="5">AraC family transcriptional regulator</fullName>
    </submittedName>
</protein>
<evidence type="ECO:0000256" key="1">
    <source>
        <dbReference type="ARBA" id="ARBA00023015"/>
    </source>
</evidence>
<reference evidence="5 6" key="1">
    <citation type="submission" date="2021-10" db="EMBL/GenBank/DDBJ databases">
        <title>Anaerobic single-cell dispensing facilitates the cultivation of human gut bacteria.</title>
        <authorList>
            <person name="Afrizal A."/>
        </authorList>
    </citation>
    <scope>NUCLEOTIDE SEQUENCE [LARGE SCALE GENOMIC DNA]</scope>
    <source>
        <strain evidence="5 6">CLA-AA-H224</strain>
    </source>
</reference>
<gene>
    <name evidence="5" type="ORF">LKD48_10885</name>
</gene>
<evidence type="ECO:0000256" key="2">
    <source>
        <dbReference type="ARBA" id="ARBA00023125"/>
    </source>
</evidence>
<sequence length="286" mass="32562">MSGKFEAPSDIWMHEDFDLTDFELILMTDDVLYLEYNHIPFTVHPGEYLLLPPLAAPDNRRKGLKASNCSFYWIHFSSCVPHTLLSSDEIIKMVEKSNDTNTTDSLGTDTNSICIPVQGTAPNPAKLIALMKQLQSNVRDGHCHLALNYETTSLVCELYSQLTKEETDTNKLAQKQIYSDMLDYIKLNRANNLRVSDIALHFGYNEKYLSHLFRKLSGVPLKQFILKSKMDEANYLLTDTNLSIGEIAVKLGYTDAHNFARTYKKCTGLSPSAYRESYAKRLLYHV</sequence>
<dbReference type="EMBL" id="JAJEQN010000027">
    <property type="protein sequence ID" value="MCC2222135.1"/>
    <property type="molecule type" value="Genomic_DNA"/>
</dbReference>
<dbReference type="GO" id="GO:0043565">
    <property type="term" value="F:sequence-specific DNA binding"/>
    <property type="evidence" value="ECO:0007669"/>
    <property type="project" value="InterPro"/>
</dbReference>